<name>A0A1Y1YPK5_9PLEO</name>
<feature type="compositionally biased region" description="Basic and acidic residues" evidence="1">
    <location>
        <begin position="139"/>
        <end position="155"/>
    </location>
</feature>
<protein>
    <submittedName>
        <fullName evidence="2">Uncharacterized protein</fullName>
    </submittedName>
</protein>
<evidence type="ECO:0000313" key="3">
    <source>
        <dbReference type="Proteomes" id="UP000193144"/>
    </source>
</evidence>
<comment type="caution">
    <text evidence="2">The sequence shown here is derived from an EMBL/GenBank/DDBJ whole genome shotgun (WGS) entry which is preliminary data.</text>
</comment>
<evidence type="ECO:0000313" key="2">
    <source>
        <dbReference type="EMBL" id="ORX99696.1"/>
    </source>
</evidence>
<dbReference type="AlphaFoldDB" id="A0A1Y1YPK5"/>
<accession>A0A1Y1YPK5</accession>
<dbReference type="Proteomes" id="UP000193144">
    <property type="component" value="Unassembled WGS sequence"/>
</dbReference>
<proteinExistence type="predicted"/>
<gene>
    <name evidence="2" type="ORF">BCR34DRAFT_639110</name>
</gene>
<reference evidence="2 3" key="1">
    <citation type="submission" date="2016-07" db="EMBL/GenBank/DDBJ databases">
        <title>Pervasive Adenine N6-methylation of Active Genes in Fungi.</title>
        <authorList>
            <consortium name="DOE Joint Genome Institute"/>
            <person name="Mondo S.J."/>
            <person name="Dannebaum R.O."/>
            <person name="Kuo R.C."/>
            <person name="Labutti K."/>
            <person name="Haridas S."/>
            <person name="Kuo A."/>
            <person name="Salamov A."/>
            <person name="Ahrendt S.R."/>
            <person name="Lipzen A."/>
            <person name="Sullivan W."/>
            <person name="Andreopoulos W.B."/>
            <person name="Clum A."/>
            <person name="Lindquist E."/>
            <person name="Daum C."/>
            <person name="Ramamoorthy G.K."/>
            <person name="Gryganskyi A."/>
            <person name="Culley D."/>
            <person name="Magnuson J.K."/>
            <person name="James T.Y."/>
            <person name="O'Malley M.A."/>
            <person name="Stajich J.E."/>
            <person name="Spatafora J.W."/>
            <person name="Visel A."/>
            <person name="Grigoriev I.V."/>
        </authorList>
    </citation>
    <scope>NUCLEOTIDE SEQUENCE [LARGE SCALE GENOMIC DNA]</scope>
    <source>
        <strain evidence="2 3">CBS 115471</strain>
    </source>
</reference>
<dbReference type="EMBL" id="MCFA01000194">
    <property type="protein sequence ID" value="ORX99696.1"/>
    <property type="molecule type" value="Genomic_DNA"/>
</dbReference>
<feature type="non-terminal residue" evidence="2">
    <location>
        <position position="1"/>
    </location>
</feature>
<sequence length="155" mass="17467">GRFAIAANPSTSPSDCRSDRVAHTSVIHYLHCADHNSFKYNIGDQANMTPRIKYYKDERQMLVGKDFEGEEIAMKCFVDAEAGTIISRFYFAETNIDRFGVEDIDTSRGHRGRTQTRRTIAKADCKTKVPKLEATSIKEQSKDASKPTKKPKTSD</sequence>
<feature type="region of interest" description="Disordered" evidence="1">
    <location>
        <begin position="131"/>
        <end position="155"/>
    </location>
</feature>
<organism evidence="2 3">
    <name type="scientific">Clohesyomyces aquaticus</name>
    <dbReference type="NCBI Taxonomy" id="1231657"/>
    <lineage>
        <taxon>Eukaryota</taxon>
        <taxon>Fungi</taxon>
        <taxon>Dikarya</taxon>
        <taxon>Ascomycota</taxon>
        <taxon>Pezizomycotina</taxon>
        <taxon>Dothideomycetes</taxon>
        <taxon>Pleosporomycetidae</taxon>
        <taxon>Pleosporales</taxon>
        <taxon>Lindgomycetaceae</taxon>
        <taxon>Clohesyomyces</taxon>
    </lineage>
</organism>
<keyword evidence="3" id="KW-1185">Reference proteome</keyword>
<evidence type="ECO:0000256" key="1">
    <source>
        <dbReference type="SAM" id="MobiDB-lite"/>
    </source>
</evidence>